<comment type="subcellular location">
    <subcellularLocation>
        <location evidence="2">Cytoplasm</location>
    </subcellularLocation>
    <subcellularLocation>
        <location evidence="1">Endosome membrane</location>
        <topology evidence="1">Peripheral membrane protein</topology>
    </subcellularLocation>
</comment>
<dbReference type="GO" id="GO:0005771">
    <property type="term" value="C:multivesicular body"/>
    <property type="evidence" value="ECO:0007669"/>
    <property type="project" value="TreeGrafter"/>
</dbReference>
<dbReference type="InterPro" id="IPR041212">
    <property type="entry name" value="Vta1_C"/>
</dbReference>
<evidence type="ECO:0000313" key="13">
    <source>
        <dbReference type="Proteomes" id="UP000095149"/>
    </source>
</evidence>
<evidence type="ECO:0000256" key="4">
    <source>
        <dbReference type="ARBA" id="ARBA00022448"/>
    </source>
</evidence>
<gene>
    <name evidence="12" type="ORF">I350_06273</name>
</gene>
<dbReference type="EMBL" id="MEKH01000010">
    <property type="protein sequence ID" value="ODO01453.1"/>
    <property type="molecule type" value="Genomic_DNA"/>
</dbReference>
<reference evidence="12 13" key="1">
    <citation type="submission" date="2016-06" db="EMBL/GenBank/DDBJ databases">
        <title>Evolution of pathogenesis and genome organization in the Tremellales.</title>
        <authorList>
            <person name="Cuomo C."/>
            <person name="Litvintseva A."/>
            <person name="Heitman J."/>
            <person name="Chen Y."/>
            <person name="Sun S."/>
            <person name="Springer D."/>
            <person name="Dromer F."/>
            <person name="Young S."/>
            <person name="Zeng Q."/>
            <person name="Chapman S."/>
            <person name="Gujja S."/>
            <person name="Saif S."/>
            <person name="Birren B."/>
        </authorList>
    </citation>
    <scope>NUCLEOTIDE SEQUENCE [LARGE SCALE GENOMIC DNA]</scope>
    <source>
        <strain evidence="12 13">CBS 6273</strain>
    </source>
</reference>
<dbReference type="GO" id="GO:0010008">
    <property type="term" value="C:endosome membrane"/>
    <property type="evidence" value="ECO:0007669"/>
    <property type="project" value="UniProtKB-SubCell"/>
</dbReference>
<keyword evidence="6" id="KW-0967">Endosome</keyword>
<dbReference type="Gene3D" id="1.20.5.420">
    <property type="entry name" value="Immunoglobulin FC, subunit C"/>
    <property type="match status" value="1"/>
</dbReference>
<feature type="region of interest" description="Disordered" evidence="9">
    <location>
        <begin position="206"/>
        <end position="567"/>
    </location>
</feature>
<name>A0A1E3JKW0_9TREE</name>
<dbReference type="OrthoDB" id="391137at2759"/>
<dbReference type="PANTHER" id="PTHR46009">
    <property type="entry name" value="VACUOLAR PROTEIN SORTING-ASSOCIATED PROTEIN VTA1 HOMOLOG"/>
    <property type="match status" value="1"/>
</dbReference>
<dbReference type="InterPro" id="IPR023175">
    <property type="entry name" value="Vta1/CALS_N_sf"/>
</dbReference>
<accession>A0A1E3JKW0</accession>
<feature type="compositionally biased region" description="Polar residues" evidence="9">
    <location>
        <begin position="376"/>
        <end position="387"/>
    </location>
</feature>
<evidence type="ECO:0000256" key="3">
    <source>
        <dbReference type="ARBA" id="ARBA00007895"/>
    </source>
</evidence>
<keyword evidence="4" id="KW-0813">Transport</keyword>
<feature type="compositionally biased region" description="Polar residues" evidence="9">
    <location>
        <begin position="232"/>
        <end position="243"/>
    </location>
</feature>
<dbReference type="InterPro" id="IPR039431">
    <property type="entry name" value="Vta1/CALS_N"/>
</dbReference>
<evidence type="ECO:0000256" key="9">
    <source>
        <dbReference type="SAM" id="MobiDB-lite"/>
    </source>
</evidence>
<evidence type="ECO:0000313" key="12">
    <source>
        <dbReference type="EMBL" id="ODO01453.1"/>
    </source>
</evidence>
<feature type="compositionally biased region" description="Polar residues" evidence="9">
    <location>
        <begin position="434"/>
        <end position="459"/>
    </location>
</feature>
<evidence type="ECO:0000256" key="7">
    <source>
        <dbReference type="ARBA" id="ARBA00022927"/>
    </source>
</evidence>
<keyword evidence="8" id="KW-0472">Membrane</keyword>
<dbReference type="PANTHER" id="PTHR46009:SF1">
    <property type="entry name" value="VACUOLAR PROTEIN SORTING-ASSOCIATED PROTEIN VTA1 HOMOLOG"/>
    <property type="match status" value="1"/>
</dbReference>
<comment type="caution">
    <text evidence="12">The sequence shown here is derived from an EMBL/GenBank/DDBJ whole genome shotgun (WGS) entry which is preliminary data.</text>
</comment>
<dbReference type="GO" id="GO:0032511">
    <property type="term" value="P:late endosome to vacuole transport via multivesicular body sorting pathway"/>
    <property type="evidence" value="ECO:0007669"/>
    <property type="project" value="InterPro"/>
</dbReference>
<sequence length="604" mass="63813">MLHPAPPRRSLSARFASTKAVPAAASRQGSNYKNRFSLTTTEQHKVNMQAVNIPSDSVPENLKPIEQIVKRAKELKLAEPVISYWCCFSAAQKALKMTNRSKEDTIFLMALIEALEAMKVALAANEAITSEAAGAAYVENFALKVFMSADNDDRAGNTGKQVPFHVAGQFIEVLRCFEHGMTEEMEQKLLYARWKAADGAKALREGRVPTAGPPFPEQDHVSSPAAAAVTSPGHSSQLLQSPPQHTPGRGSRQNSFSNNARPPAPSPPTHTQIISPRPSPALNARNNPPPIDTDPRTPRSTTSTTGSGAWSTVATPGLPDDDESQLHFDLNRPDAMLPPPAHSYSGQGGKRSPLRTPVDEKKNVRFLGPDGAPLSPASTHLTVSSYTAPPAPPPTDIPSPEPRPKTLPVVGPPPSGRPRGDSSSSRNGVPHVHSTPNNDAQQAPSGGNGATSGPRQRTAQVPIPGSGSGSGSSQGLTRLPSSGNVPPPPPPSLIGGGAAPRPLVQPQSQGGGLGLSSPPPMQGSVTVLATTRGRSNSHSHAQPRSQPHTSSSPSQPFVPTPKTMSRKDIEYTQKHAKFAISAMEFDDFETARAELRKAINMLGG</sequence>
<dbReference type="Proteomes" id="UP000095149">
    <property type="component" value="Unassembled WGS sequence"/>
</dbReference>
<evidence type="ECO:0000256" key="2">
    <source>
        <dbReference type="ARBA" id="ARBA00004496"/>
    </source>
</evidence>
<evidence type="ECO:0000256" key="6">
    <source>
        <dbReference type="ARBA" id="ARBA00022753"/>
    </source>
</evidence>
<organism evidence="12 13">
    <name type="scientific">Cryptococcus amylolentus CBS 6273</name>
    <dbReference type="NCBI Taxonomy" id="1296118"/>
    <lineage>
        <taxon>Eukaryota</taxon>
        <taxon>Fungi</taxon>
        <taxon>Dikarya</taxon>
        <taxon>Basidiomycota</taxon>
        <taxon>Agaricomycotina</taxon>
        <taxon>Tremellomycetes</taxon>
        <taxon>Tremellales</taxon>
        <taxon>Cryptococcaceae</taxon>
        <taxon>Cryptococcus</taxon>
    </lineage>
</organism>
<evidence type="ECO:0000259" key="10">
    <source>
        <dbReference type="Pfam" id="PF04652"/>
    </source>
</evidence>
<evidence type="ECO:0000256" key="5">
    <source>
        <dbReference type="ARBA" id="ARBA00022490"/>
    </source>
</evidence>
<dbReference type="Pfam" id="PF04652">
    <property type="entry name" value="Vta1"/>
    <property type="match status" value="1"/>
</dbReference>
<comment type="similarity">
    <text evidence="3">Belongs to the VTA1 family.</text>
</comment>
<evidence type="ECO:0008006" key="14">
    <source>
        <dbReference type="Google" id="ProtNLM"/>
    </source>
</evidence>
<keyword evidence="7" id="KW-0653">Protein transport</keyword>
<dbReference type="AlphaFoldDB" id="A0A1E3JKW0"/>
<dbReference type="InterPro" id="IPR044538">
    <property type="entry name" value="Vta1-like"/>
</dbReference>
<evidence type="ECO:0000256" key="8">
    <source>
        <dbReference type="ARBA" id="ARBA00023136"/>
    </source>
</evidence>
<keyword evidence="5" id="KW-0963">Cytoplasm</keyword>
<feature type="compositionally biased region" description="Pro residues" evidence="9">
    <location>
        <begin position="389"/>
        <end position="401"/>
    </location>
</feature>
<feature type="compositionally biased region" description="Low complexity" evidence="9">
    <location>
        <begin position="542"/>
        <end position="555"/>
    </location>
</feature>
<dbReference type="GO" id="GO:0015031">
    <property type="term" value="P:protein transport"/>
    <property type="evidence" value="ECO:0007669"/>
    <property type="project" value="UniProtKB-KW"/>
</dbReference>
<evidence type="ECO:0000256" key="1">
    <source>
        <dbReference type="ARBA" id="ARBA00004481"/>
    </source>
</evidence>
<evidence type="ECO:0000259" key="11">
    <source>
        <dbReference type="Pfam" id="PF18097"/>
    </source>
</evidence>
<dbReference type="Gene3D" id="1.25.40.270">
    <property type="entry name" value="Vacuolar protein sorting-associated protein vta1"/>
    <property type="match status" value="1"/>
</dbReference>
<proteinExistence type="inferred from homology"/>
<feature type="compositionally biased region" description="Polar residues" evidence="9">
    <location>
        <begin position="525"/>
        <end position="540"/>
    </location>
</feature>
<feature type="domain" description="Vta1 C-terminal" evidence="11">
    <location>
        <begin position="568"/>
        <end position="603"/>
    </location>
</feature>
<dbReference type="Pfam" id="PF18097">
    <property type="entry name" value="Vta1_C"/>
    <property type="match status" value="1"/>
</dbReference>
<feature type="domain" description="Vta1/callose synthase N-terminal" evidence="10">
    <location>
        <begin position="65"/>
        <end position="205"/>
    </location>
</feature>
<protein>
    <recommendedName>
        <fullName evidence="14">Vta1 C-terminal domain-containing protein</fullName>
    </recommendedName>
</protein>